<organism evidence="4 5">
    <name type="scientific">Aspergillus leporis</name>
    <dbReference type="NCBI Taxonomy" id="41062"/>
    <lineage>
        <taxon>Eukaryota</taxon>
        <taxon>Fungi</taxon>
        <taxon>Dikarya</taxon>
        <taxon>Ascomycota</taxon>
        <taxon>Pezizomycotina</taxon>
        <taxon>Eurotiomycetes</taxon>
        <taxon>Eurotiomycetidae</taxon>
        <taxon>Eurotiales</taxon>
        <taxon>Aspergillaceae</taxon>
        <taxon>Aspergillus</taxon>
        <taxon>Aspergillus subgen. Circumdati</taxon>
    </lineage>
</organism>
<feature type="region of interest" description="Disordered" evidence="2">
    <location>
        <begin position="17"/>
        <end position="44"/>
    </location>
</feature>
<protein>
    <recommendedName>
        <fullName evidence="3">C2H2-type domain-containing protein</fullName>
    </recommendedName>
</protein>
<gene>
    <name evidence="4" type="ORF">BDV29DRAFT_153914</name>
</gene>
<dbReference type="PROSITE" id="PS50157">
    <property type="entry name" value="ZINC_FINGER_C2H2_2"/>
    <property type="match status" value="1"/>
</dbReference>
<dbReference type="OrthoDB" id="4487035at2759"/>
<evidence type="ECO:0000256" key="2">
    <source>
        <dbReference type="SAM" id="MobiDB-lite"/>
    </source>
</evidence>
<keyword evidence="5" id="KW-1185">Reference proteome</keyword>
<feature type="compositionally biased region" description="Basic and acidic residues" evidence="2">
    <location>
        <begin position="225"/>
        <end position="236"/>
    </location>
</feature>
<evidence type="ECO:0000259" key="3">
    <source>
        <dbReference type="PROSITE" id="PS50157"/>
    </source>
</evidence>
<accession>A0A5N5X8V5</accession>
<dbReference type="AlphaFoldDB" id="A0A5N5X8V5"/>
<proteinExistence type="predicted"/>
<feature type="compositionally biased region" description="Pro residues" evidence="2">
    <location>
        <begin position="192"/>
        <end position="201"/>
    </location>
</feature>
<dbReference type="Proteomes" id="UP000326565">
    <property type="component" value="Unassembled WGS sequence"/>
</dbReference>
<dbReference type="EMBL" id="ML732171">
    <property type="protein sequence ID" value="KAB8077198.1"/>
    <property type="molecule type" value="Genomic_DNA"/>
</dbReference>
<evidence type="ECO:0000313" key="4">
    <source>
        <dbReference type="EMBL" id="KAB8077198.1"/>
    </source>
</evidence>
<evidence type="ECO:0000313" key="5">
    <source>
        <dbReference type="Proteomes" id="UP000326565"/>
    </source>
</evidence>
<feature type="region of interest" description="Disordered" evidence="2">
    <location>
        <begin position="170"/>
        <end position="236"/>
    </location>
</feature>
<keyword evidence="1" id="KW-0862">Zinc</keyword>
<evidence type="ECO:0000256" key="1">
    <source>
        <dbReference type="PROSITE-ProRule" id="PRU00042"/>
    </source>
</evidence>
<keyword evidence="1" id="KW-0863">Zinc-finger</keyword>
<feature type="compositionally biased region" description="Basic residues" evidence="2">
    <location>
        <begin position="209"/>
        <end position="223"/>
    </location>
</feature>
<dbReference type="GO" id="GO:0008270">
    <property type="term" value="F:zinc ion binding"/>
    <property type="evidence" value="ECO:0007669"/>
    <property type="project" value="UniProtKB-KW"/>
</dbReference>
<keyword evidence="1" id="KW-0479">Metal-binding</keyword>
<name>A0A5N5X8V5_9EURO</name>
<feature type="domain" description="C2H2-type" evidence="3">
    <location>
        <begin position="67"/>
        <end position="102"/>
    </location>
</feature>
<reference evidence="4 5" key="1">
    <citation type="submission" date="2019-04" db="EMBL/GenBank/DDBJ databases">
        <title>Friends and foes A comparative genomics study of 23 Aspergillus species from section Flavi.</title>
        <authorList>
            <consortium name="DOE Joint Genome Institute"/>
            <person name="Kjaerbolling I."/>
            <person name="Vesth T."/>
            <person name="Frisvad J.C."/>
            <person name="Nybo J.L."/>
            <person name="Theobald S."/>
            <person name="Kildgaard S."/>
            <person name="Isbrandt T."/>
            <person name="Kuo A."/>
            <person name="Sato A."/>
            <person name="Lyhne E.K."/>
            <person name="Kogle M.E."/>
            <person name="Wiebenga A."/>
            <person name="Kun R.S."/>
            <person name="Lubbers R.J."/>
            <person name="Makela M.R."/>
            <person name="Barry K."/>
            <person name="Chovatia M."/>
            <person name="Clum A."/>
            <person name="Daum C."/>
            <person name="Haridas S."/>
            <person name="He G."/>
            <person name="LaButti K."/>
            <person name="Lipzen A."/>
            <person name="Mondo S."/>
            <person name="Riley R."/>
            <person name="Salamov A."/>
            <person name="Simmons B.A."/>
            <person name="Magnuson J.K."/>
            <person name="Henrissat B."/>
            <person name="Mortensen U.H."/>
            <person name="Larsen T.O."/>
            <person name="Devries R.P."/>
            <person name="Grigoriev I.V."/>
            <person name="Machida M."/>
            <person name="Baker S.E."/>
            <person name="Andersen M.R."/>
        </authorList>
    </citation>
    <scope>NUCLEOTIDE SEQUENCE [LARGE SCALE GENOMIC DNA]</scope>
    <source>
        <strain evidence="4 5">CBS 151.66</strain>
    </source>
</reference>
<sequence length="236" mass="26046">MVYTVADFDNPQVREAANPSTTGGWHYGTITPEINGQAPNPERDSVRSMEGCMYQTSTCLAYVDPMLSCDVAVNGDQMCGRCFSSMIAYRRHLRQSHPGASTNPNTSNISDAELAAGQNALKRWVLEKGWRRARYLHEPGRGPLNGLINEYADACEQIARTNSTFRATFGDRFHRDPITLPSSSGRRKRNRGPPPPSSTPEPEPEPARVAKKRATRRGRKGKGRATAEKAVESNQA</sequence>
<dbReference type="InterPro" id="IPR013087">
    <property type="entry name" value="Znf_C2H2_type"/>
</dbReference>